<protein>
    <submittedName>
        <fullName evidence="2">Uncharacterized protein</fullName>
    </submittedName>
</protein>
<proteinExistence type="predicted"/>
<feature type="region of interest" description="Disordered" evidence="1">
    <location>
        <begin position="58"/>
        <end position="80"/>
    </location>
</feature>
<accession>A0A426Y241</accession>
<gene>
    <name evidence="2" type="ORF">B296_00048652</name>
</gene>
<evidence type="ECO:0000256" key="1">
    <source>
        <dbReference type="SAM" id="MobiDB-lite"/>
    </source>
</evidence>
<dbReference type="EMBL" id="AMZH03015576">
    <property type="protein sequence ID" value="RRT45839.1"/>
    <property type="molecule type" value="Genomic_DNA"/>
</dbReference>
<comment type="caution">
    <text evidence="2">The sequence shown here is derived from an EMBL/GenBank/DDBJ whole genome shotgun (WGS) entry which is preliminary data.</text>
</comment>
<evidence type="ECO:0000313" key="2">
    <source>
        <dbReference type="EMBL" id="RRT45839.1"/>
    </source>
</evidence>
<dbReference type="Proteomes" id="UP000287651">
    <property type="component" value="Unassembled WGS sequence"/>
</dbReference>
<name>A0A426Y241_ENSVE</name>
<organism evidence="2 3">
    <name type="scientific">Ensete ventricosum</name>
    <name type="common">Abyssinian banana</name>
    <name type="synonym">Musa ensete</name>
    <dbReference type="NCBI Taxonomy" id="4639"/>
    <lineage>
        <taxon>Eukaryota</taxon>
        <taxon>Viridiplantae</taxon>
        <taxon>Streptophyta</taxon>
        <taxon>Embryophyta</taxon>
        <taxon>Tracheophyta</taxon>
        <taxon>Spermatophyta</taxon>
        <taxon>Magnoliopsida</taxon>
        <taxon>Liliopsida</taxon>
        <taxon>Zingiberales</taxon>
        <taxon>Musaceae</taxon>
        <taxon>Ensete</taxon>
    </lineage>
</organism>
<reference evidence="2 3" key="1">
    <citation type="journal article" date="2014" name="Agronomy (Basel)">
        <title>A Draft Genome Sequence for Ensete ventricosum, the Drought-Tolerant Tree Against Hunger.</title>
        <authorList>
            <person name="Harrison J."/>
            <person name="Moore K.A."/>
            <person name="Paszkiewicz K."/>
            <person name="Jones T."/>
            <person name="Grant M."/>
            <person name="Ambacheew D."/>
            <person name="Muzemil S."/>
            <person name="Studholme D.J."/>
        </authorList>
    </citation>
    <scope>NUCLEOTIDE SEQUENCE [LARGE SCALE GENOMIC DNA]</scope>
</reference>
<dbReference type="AlphaFoldDB" id="A0A426Y241"/>
<evidence type="ECO:0000313" key="3">
    <source>
        <dbReference type="Proteomes" id="UP000287651"/>
    </source>
</evidence>
<sequence>MRAEEPTTYVWSLGHVESTGVVLITAQVSEAQQLISPAVEAIGHFGIRRLNHSIGEGKREIEKEISPRSKKAVREAPKRG</sequence>